<dbReference type="InterPro" id="IPR026870">
    <property type="entry name" value="Zinc_ribbon_dom"/>
</dbReference>
<accession>A0A0A1MN11</accession>
<gene>
    <name evidence="7" type="ORF">BN997_00873</name>
</gene>
<evidence type="ECO:0000313" key="8">
    <source>
        <dbReference type="Proteomes" id="UP000040453"/>
    </source>
</evidence>
<reference evidence="7 8" key="1">
    <citation type="submission" date="2014-11" db="EMBL/GenBank/DDBJ databases">
        <authorList>
            <person name="Urmite Genomes Urmite Genomes"/>
        </authorList>
    </citation>
    <scope>NUCLEOTIDE SEQUENCE [LARGE SCALE GENOMIC DNA]</scope>
    <source>
        <strain evidence="7 8">Oc5</strain>
    </source>
</reference>
<keyword evidence="2" id="KW-0472">Membrane</keyword>
<dbReference type="PANTHER" id="PTHR40038:SF1">
    <property type="entry name" value="MEMBRANE-ASSOCIATED PROTEIN TCAA"/>
    <property type="match status" value="1"/>
</dbReference>
<dbReference type="RefSeq" id="WP_042529934.1">
    <property type="nucleotide sequence ID" value="NZ_CDGG01000001.1"/>
</dbReference>
<organism evidence="7 8">
    <name type="scientific">Oceanobacillus oncorhynchi</name>
    <dbReference type="NCBI Taxonomy" id="545501"/>
    <lineage>
        <taxon>Bacteria</taxon>
        <taxon>Bacillati</taxon>
        <taxon>Bacillota</taxon>
        <taxon>Bacilli</taxon>
        <taxon>Bacillales</taxon>
        <taxon>Bacillaceae</taxon>
        <taxon>Oceanobacillus</taxon>
    </lineage>
</organism>
<evidence type="ECO:0000259" key="3">
    <source>
        <dbReference type="Pfam" id="PF13240"/>
    </source>
</evidence>
<sequence length="631" mass="70429">MTKFCKECGKPIGDGAQFCKHCGTKVNSEVPKHKAIAPETEKEAAEKKAPVEQAGKEENQTRSEQQTRQVNKEKKPMTKKKKILTGILGVIALCVIGLGIWGNMYYSEENTANRFASAMAEGDTETIQKVMTVDGKELSAEEANAVAAMREEEEFAFISDGDSEVLFEELPVFDMEESNEKAFLFFTQYDVAAEPQYVTVYSNVEGVTTTFNGGGFEEADASSDYIEYGPLAPGIYEAASSFETDYGEASKSQNVRLMDTYNSYDSELEVGEVTFYEMFAGDLPYNSMELLINEEPLETNMDSGYVSAGPLLLDGSMELTGVVKADWGDLEIEPIAITDREHDVYITDYFNEEAEEEIKEVIKNFSENYVEATAKLDASVIENVSDELSEVLEDELFTYYDNGFSGRLDEIGIALADAEYYATDNPAFQIPAQLNMTGTYDPDSEYEEIELEAVFIVQYLADSGEWDMHYFSDNFAPGNVDYEFFAASGEEYEGVVLEDEDDADSEDNQDSSSGEAEIADVELAVDYYVYSLVDAINTGDYDLVAEYIASGSSLETMQRDLVERLSDSEMRQEVQSVSVEDVEEVDSETWEVTTSETIELIYASGESETEDYQWTYTVELTDDGYQLTNLE</sequence>
<evidence type="ECO:0000259" key="5">
    <source>
        <dbReference type="Pfam" id="PF22820"/>
    </source>
</evidence>
<feature type="region of interest" description="Disordered" evidence="1">
    <location>
        <begin position="30"/>
        <end position="77"/>
    </location>
</feature>
<evidence type="ECO:0000259" key="4">
    <source>
        <dbReference type="Pfam" id="PF22819"/>
    </source>
</evidence>
<dbReference type="EMBL" id="CDGG01000001">
    <property type="protein sequence ID" value="CEI81057.1"/>
    <property type="molecule type" value="Genomic_DNA"/>
</dbReference>
<feature type="transmembrane region" description="Helical" evidence="2">
    <location>
        <begin position="83"/>
        <end position="106"/>
    </location>
</feature>
<feature type="domain" description="TcaA protein NTF2-like" evidence="4">
    <location>
        <begin position="520"/>
        <end position="630"/>
    </location>
</feature>
<keyword evidence="2" id="KW-1133">Transmembrane helix</keyword>
<evidence type="ECO:0000256" key="2">
    <source>
        <dbReference type="SAM" id="Phobius"/>
    </source>
</evidence>
<dbReference type="Pfam" id="PF22819">
    <property type="entry name" value="TcaA_5th"/>
    <property type="match status" value="1"/>
</dbReference>
<dbReference type="PANTHER" id="PTHR40038">
    <property type="entry name" value="MEMBRANE-ASSOCIATED PROTEIN TCAA"/>
    <property type="match status" value="1"/>
</dbReference>
<feature type="compositionally biased region" description="Basic and acidic residues" evidence="1">
    <location>
        <begin position="39"/>
        <end position="61"/>
    </location>
</feature>
<feature type="domain" description="YvbJ-like NTF2-like" evidence="6">
    <location>
        <begin position="358"/>
        <end position="466"/>
    </location>
</feature>
<name>A0A0A1MN11_9BACI</name>
<dbReference type="InterPro" id="IPR054530">
    <property type="entry name" value="TcaA_4th"/>
</dbReference>
<dbReference type="Pfam" id="PF13240">
    <property type="entry name" value="Zn_Ribbon_1"/>
    <property type="match status" value="1"/>
</dbReference>
<dbReference type="AlphaFoldDB" id="A0A0A1MN11"/>
<dbReference type="STRING" id="545501.BN997_00873"/>
<feature type="domain" description="Zinc-ribbon" evidence="3">
    <location>
        <begin position="4"/>
        <end position="26"/>
    </location>
</feature>
<dbReference type="InterPro" id="IPR054528">
    <property type="entry name" value="TcaA_5th"/>
</dbReference>
<dbReference type="InterPro" id="IPR056902">
    <property type="entry name" value="NTF2_YvbJ"/>
</dbReference>
<protein>
    <submittedName>
        <fullName evidence="7">Uncharacterized protein</fullName>
    </submittedName>
</protein>
<dbReference type="Pfam" id="PF22820">
    <property type="entry name" value="TcaA_3rd_4th"/>
    <property type="match status" value="1"/>
</dbReference>
<dbReference type="Pfam" id="PF25155">
    <property type="entry name" value="NTF2_YvbJ"/>
    <property type="match status" value="1"/>
</dbReference>
<evidence type="ECO:0000259" key="6">
    <source>
        <dbReference type="Pfam" id="PF25155"/>
    </source>
</evidence>
<proteinExistence type="predicted"/>
<keyword evidence="2" id="KW-0812">Transmembrane</keyword>
<feature type="domain" description="TcaA 4th" evidence="5">
    <location>
        <begin position="285"/>
        <end position="347"/>
    </location>
</feature>
<evidence type="ECO:0000256" key="1">
    <source>
        <dbReference type="SAM" id="MobiDB-lite"/>
    </source>
</evidence>
<evidence type="ECO:0000313" key="7">
    <source>
        <dbReference type="EMBL" id="CEI81057.1"/>
    </source>
</evidence>
<dbReference type="Proteomes" id="UP000040453">
    <property type="component" value="Unassembled WGS sequence"/>
</dbReference>
<keyword evidence="8" id="KW-1185">Reference proteome</keyword>